<feature type="transmembrane region" description="Helical" evidence="1">
    <location>
        <begin position="45"/>
        <end position="65"/>
    </location>
</feature>
<organism evidence="2 3">
    <name type="scientific">Kineosporia corallincola</name>
    <dbReference type="NCBI Taxonomy" id="2835133"/>
    <lineage>
        <taxon>Bacteria</taxon>
        <taxon>Bacillati</taxon>
        <taxon>Actinomycetota</taxon>
        <taxon>Actinomycetes</taxon>
        <taxon>Kineosporiales</taxon>
        <taxon>Kineosporiaceae</taxon>
        <taxon>Kineosporia</taxon>
    </lineage>
</organism>
<name>A0ABS5TDU2_9ACTN</name>
<evidence type="ECO:0000256" key="1">
    <source>
        <dbReference type="SAM" id="Phobius"/>
    </source>
</evidence>
<dbReference type="RefSeq" id="WP_214155536.1">
    <property type="nucleotide sequence ID" value="NZ_JAHBAY010000003.1"/>
</dbReference>
<comment type="caution">
    <text evidence="2">The sequence shown here is derived from an EMBL/GenBank/DDBJ whole genome shotgun (WGS) entry which is preliminary data.</text>
</comment>
<dbReference type="EMBL" id="JAHBAY010000003">
    <property type="protein sequence ID" value="MBT0769260.1"/>
    <property type="molecule type" value="Genomic_DNA"/>
</dbReference>
<reference evidence="2 3" key="1">
    <citation type="submission" date="2021-05" db="EMBL/GenBank/DDBJ databases">
        <title>Kineosporia and Streptomyces sp. nov. two new marine actinobacteria isolated from Coral.</title>
        <authorList>
            <person name="Buangrab K."/>
            <person name="Sutthacheep M."/>
            <person name="Yeemin T."/>
            <person name="Harunari E."/>
            <person name="Igarashi Y."/>
            <person name="Kanchanasin P."/>
            <person name="Tanasupawat S."/>
            <person name="Phongsopitanun W."/>
        </authorList>
    </citation>
    <scope>NUCLEOTIDE SEQUENCE [LARGE SCALE GENOMIC DNA]</scope>
    <source>
        <strain evidence="2 3">J2-2</strain>
    </source>
</reference>
<sequence length="66" mass="7094">MEAVVLIVILVAAVVVLGLTLRVVITAVRQSRRGEVPTEEQRTQIMRLGAAGLVLVLLALLAPVFF</sequence>
<proteinExistence type="predicted"/>
<gene>
    <name evidence="2" type="ORF">KIH74_10035</name>
</gene>
<evidence type="ECO:0000313" key="2">
    <source>
        <dbReference type="EMBL" id="MBT0769260.1"/>
    </source>
</evidence>
<accession>A0ABS5TDU2</accession>
<keyword evidence="1" id="KW-1133">Transmembrane helix</keyword>
<feature type="transmembrane region" description="Helical" evidence="1">
    <location>
        <begin position="6"/>
        <end position="25"/>
    </location>
</feature>
<protein>
    <submittedName>
        <fullName evidence="2">Uncharacterized protein</fullName>
    </submittedName>
</protein>
<keyword evidence="3" id="KW-1185">Reference proteome</keyword>
<keyword evidence="1" id="KW-0812">Transmembrane</keyword>
<evidence type="ECO:0000313" key="3">
    <source>
        <dbReference type="Proteomes" id="UP001197247"/>
    </source>
</evidence>
<dbReference type="Proteomes" id="UP001197247">
    <property type="component" value="Unassembled WGS sequence"/>
</dbReference>
<keyword evidence="1" id="KW-0472">Membrane</keyword>